<evidence type="ECO:0000313" key="2">
    <source>
        <dbReference type="Proteomes" id="UP000198870"/>
    </source>
</evidence>
<accession>A0A1G5J7X4</accession>
<reference evidence="1 2" key="1">
    <citation type="submission" date="2016-10" db="EMBL/GenBank/DDBJ databases">
        <authorList>
            <person name="de Groot N.N."/>
        </authorList>
    </citation>
    <scope>NUCLEOTIDE SEQUENCE [LARGE SCALE GENOMIC DNA]</scope>
    <source>
        <strain evidence="1 2">AA1</strain>
    </source>
</reference>
<proteinExistence type="predicted"/>
<dbReference type="Proteomes" id="UP000198870">
    <property type="component" value="Unassembled WGS sequence"/>
</dbReference>
<dbReference type="STRING" id="419481.SAMN05216233_1267"/>
<dbReference type="OrthoDB" id="5461380at2"/>
<dbReference type="AlphaFoldDB" id="A0A1G5J7X4"/>
<sequence>MERGYLKAWRKVEDSVSWSRGLEYRGLMWSILNRARFKPVYFSGHHVPAGSFGIVVSEWALGEGITRPKLQRMLKALEEDEFIKTENVSNRFCLITVVNWDTYQTSPEESEQPVNNQRTTDEQLPIKESNNIYITPQFLEFAEKYQQKQWQIHGNAAPDLTEELFFKGAETVGRLVQDGFSFSYIESVLEWAQEHHFWGKGQLRSLSELRWRKGRAVTNRFQNVAVQYEAERKASTPQSVVTDAGAIYRSFS</sequence>
<name>A0A1G5J7X4_9BACT</name>
<evidence type="ECO:0000313" key="1">
    <source>
        <dbReference type="EMBL" id="SCY84314.1"/>
    </source>
</evidence>
<organism evidence="1 2">
    <name type="scientific">Desulfoluna spongiiphila</name>
    <dbReference type="NCBI Taxonomy" id="419481"/>
    <lineage>
        <taxon>Bacteria</taxon>
        <taxon>Pseudomonadati</taxon>
        <taxon>Thermodesulfobacteriota</taxon>
        <taxon>Desulfobacteria</taxon>
        <taxon>Desulfobacterales</taxon>
        <taxon>Desulfolunaceae</taxon>
        <taxon>Desulfoluna</taxon>
    </lineage>
</organism>
<dbReference type="EMBL" id="FMUX01000026">
    <property type="protein sequence ID" value="SCY84314.1"/>
    <property type="molecule type" value="Genomic_DNA"/>
</dbReference>
<keyword evidence="2" id="KW-1185">Reference proteome</keyword>
<dbReference type="RefSeq" id="WP_092215010.1">
    <property type="nucleotide sequence ID" value="NZ_FMUX01000026.1"/>
</dbReference>
<protein>
    <submittedName>
        <fullName evidence="1">Uncharacterized protein</fullName>
    </submittedName>
</protein>
<gene>
    <name evidence="1" type="ORF">SAMN05216233_1267</name>
</gene>